<dbReference type="Gene3D" id="2.60.40.1180">
    <property type="entry name" value="Golgi alpha-mannosidase II"/>
    <property type="match status" value="1"/>
</dbReference>
<dbReference type="OrthoDB" id="176168at2"/>
<dbReference type="RefSeq" id="WP_040094186.1">
    <property type="nucleotide sequence ID" value="NZ_CM020866.1"/>
</dbReference>
<evidence type="ECO:0000313" key="2">
    <source>
        <dbReference type="EMBL" id="RUP77590.1"/>
    </source>
</evidence>
<dbReference type="InterPro" id="IPR013780">
    <property type="entry name" value="Glyco_hydro_b"/>
</dbReference>
<dbReference type="SUPFAM" id="SSF51011">
    <property type="entry name" value="Glycosyl hydrolase domain"/>
    <property type="match status" value="1"/>
</dbReference>
<dbReference type="InterPro" id="IPR048395">
    <property type="entry name" value="Glyco_hydro_31_C"/>
</dbReference>
<dbReference type="AlphaFoldDB" id="A0A3S0SM19"/>
<comment type="caution">
    <text evidence="2">The sequence shown here is derived from an EMBL/GenBank/DDBJ whole genome shotgun (WGS) entry which is preliminary data.</text>
</comment>
<dbReference type="PANTHER" id="PTHR43863:SF2">
    <property type="entry name" value="MALTASE-GLUCOAMYLASE"/>
    <property type="match status" value="1"/>
</dbReference>
<dbReference type="Pfam" id="PF21365">
    <property type="entry name" value="Glyco_hydro_31_3rd"/>
    <property type="match status" value="1"/>
</dbReference>
<evidence type="ECO:0000259" key="1">
    <source>
        <dbReference type="Pfam" id="PF21365"/>
    </source>
</evidence>
<name>A0A3S0SM19_9MOLU</name>
<dbReference type="Gene3D" id="3.20.20.80">
    <property type="entry name" value="Glycosidases"/>
    <property type="match status" value="1"/>
</dbReference>
<dbReference type="InterPro" id="IPR051816">
    <property type="entry name" value="Glycosyl_Hydrolase_31"/>
</dbReference>
<protein>
    <recommendedName>
        <fullName evidence="1">Glycosyl hydrolase family 31 C-terminal domain-containing protein</fullName>
    </recommendedName>
</protein>
<dbReference type="Proteomes" id="UP000274545">
    <property type="component" value="Unassembled WGS sequence"/>
</dbReference>
<dbReference type="PANTHER" id="PTHR43863">
    <property type="entry name" value="HYDROLASE, PUTATIVE (AFU_ORTHOLOGUE AFUA_1G03140)-RELATED"/>
    <property type="match status" value="1"/>
</dbReference>
<accession>A0A3S0SM19</accession>
<sequence>MLDNAIKYAKLKRKLLPYFKMCELEAATTGVPILRAMVLENEDDSIAQLIYDQFYLGSNLLVAPVLTPQTTKREVYLPAGEWFLFGQKEKKYLGKQSYLLVCPVDEMLIFVKGNNIIPTIKEDNYHFEQLDTVSLELNLYGTLPAQYDLKFKLNEKLIIITYQNKKFDVSSNHNYLVK</sequence>
<evidence type="ECO:0000313" key="3">
    <source>
        <dbReference type="Proteomes" id="UP000274545"/>
    </source>
</evidence>
<dbReference type="EMBL" id="RAHC01000002">
    <property type="protein sequence ID" value="RUP77590.1"/>
    <property type="molecule type" value="Genomic_DNA"/>
</dbReference>
<proteinExistence type="predicted"/>
<reference evidence="2 3" key="1">
    <citation type="journal article" date="2019" name="Genome Biol. Evol.">
        <title>Toxin and genome evolution in a Drosophila defensive symbiosis.</title>
        <authorList>
            <person name="Ballinger M.J."/>
            <person name="Gawryluk R.M."/>
            <person name="Perlman S.J."/>
        </authorList>
    </citation>
    <scope>NUCLEOTIDE SEQUENCE [LARGE SCALE GENOMIC DNA]</scope>
    <source>
        <strain evidence="3">sNeo</strain>
    </source>
</reference>
<feature type="domain" description="Glycosyl hydrolase family 31 C-terminal" evidence="1">
    <location>
        <begin position="30"/>
        <end position="117"/>
    </location>
</feature>
<organism evidence="2 3">
    <name type="scientific">Spiroplasma poulsonii</name>
    <dbReference type="NCBI Taxonomy" id="2138"/>
    <lineage>
        <taxon>Bacteria</taxon>
        <taxon>Bacillati</taxon>
        <taxon>Mycoplasmatota</taxon>
        <taxon>Mollicutes</taxon>
        <taxon>Entomoplasmatales</taxon>
        <taxon>Spiroplasmataceae</taxon>
        <taxon>Spiroplasma</taxon>
    </lineage>
</organism>
<gene>
    <name evidence="2" type="ORF">D6D54_03355</name>
</gene>